<dbReference type="AlphaFoldDB" id="A0A058Z2X1"/>
<dbReference type="RefSeq" id="XP_009497032.1">
    <property type="nucleotide sequence ID" value="XM_009498757.1"/>
</dbReference>
<dbReference type="InterPro" id="IPR038023">
    <property type="entry name" value="VASP_sf"/>
</dbReference>
<dbReference type="OrthoDB" id="31170at2759"/>
<dbReference type="Gene3D" id="1.20.5.1160">
    <property type="entry name" value="Vasodilator-stimulated phosphoprotein"/>
    <property type="match status" value="1"/>
</dbReference>
<feature type="compositionally biased region" description="Gly residues" evidence="1">
    <location>
        <begin position="352"/>
        <end position="389"/>
    </location>
</feature>
<feature type="region of interest" description="Disordered" evidence="1">
    <location>
        <begin position="327"/>
        <end position="483"/>
    </location>
</feature>
<dbReference type="EMBL" id="KB932208">
    <property type="protein sequence ID" value="KCV68600.1"/>
    <property type="molecule type" value="Genomic_DNA"/>
</dbReference>
<organism evidence="2">
    <name type="scientific">Fonticula alba</name>
    <name type="common">Slime mold</name>
    <dbReference type="NCBI Taxonomy" id="691883"/>
    <lineage>
        <taxon>Eukaryota</taxon>
        <taxon>Rotosphaerida</taxon>
        <taxon>Fonticulaceae</taxon>
        <taxon>Fonticula</taxon>
    </lineage>
</organism>
<reference evidence="2" key="1">
    <citation type="submission" date="2013-04" db="EMBL/GenBank/DDBJ databases">
        <title>The Genome Sequence of Fonticula alba ATCC 38817.</title>
        <authorList>
            <consortium name="The Broad Institute Genomics Platform"/>
            <person name="Russ C."/>
            <person name="Cuomo C."/>
            <person name="Burger G."/>
            <person name="Gray M.W."/>
            <person name="Holland P.W.H."/>
            <person name="King N."/>
            <person name="Lang F.B.F."/>
            <person name="Roger A.J."/>
            <person name="Ruiz-Trillo I."/>
            <person name="Brown M."/>
            <person name="Walker B."/>
            <person name="Young S."/>
            <person name="Zeng Q."/>
            <person name="Gargeya S."/>
            <person name="Fitzgerald M."/>
            <person name="Haas B."/>
            <person name="Abouelleil A."/>
            <person name="Allen A.W."/>
            <person name="Alvarado L."/>
            <person name="Arachchi H.M."/>
            <person name="Berlin A.M."/>
            <person name="Chapman S.B."/>
            <person name="Gainer-Dewar J."/>
            <person name="Goldberg J."/>
            <person name="Griggs A."/>
            <person name="Gujja S."/>
            <person name="Hansen M."/>
            <person name="Howarth C."/>
            <person name="Imamovic A."/>
            <person name="Ireland A."/>
            <person name="Larimer J."/>
            <person name="McCowan C."/>
            <person name="Murphy C."/>
            <person name="Pearson M."/>
            <person name="Poon T.W."/>
            <person name="Priest M."/>
            <person name="Roberts A."/>
            <person name="Saif S."/>
            <person name="Shea T."/>
            <person name="Sisk P."/>
            <person name="Sykes S."/>
            <person name="Wortman J."/>
            <person name="Nusbaum C."/>
            <person name="Birren B."/>
        </authorList>
    </citation>
    <scope>NUCLEOTIDE SEQUENCE [LARGE SCALE GENOMIC DNA]</scope>
    <source>
        <strain evidence="2">ATCC 38817</strain>
    </source>
</reference>
<proteinExistence type="predicted"/>
<dbReference type="GeneID" id="20529618"/>
<dbReference type="STRING" id="691883.A0A058Z2X1"/>
<evidence type="ECO:0000256" key="1">
    <source>
        <dbReference type="SAM" id="MobiDB-lite"/>
    </source>
</evidence>
<feature type="compositionally biased region" description="Gly residues" evidence="1">
    <location>
        <begin position="412"/>
        <end position="423"/>
    </location>
</feature>
<name>A0A058Z2X1_FONAL</name>
<gene>
    <name evidence="2" type="ORF">H696_04893</name>
</gene>
<accession>A0A058Z2X1</accession>
<dbReference type="Proteomes" id="UP000030693">
    <property type="component" value="Unassembled WGS sequence"/>
</dbReference>
<feature type="compositionally biased region" description="Low complexity" evidence="1">
    <location>
        <begin position="465"/>
        <end position="482"/>
    </location>
</feature>
<evidence type="ECO:0000313" key="3">
    <source>
        <dbReference type="Proteomes" id="UP000030693"/>
    </source>
</evidence>
<dbReference type="InterPro" id="IPR011993">
    <property type="entry name" value="PH-like_dom_sf"/>
</dbReference>
<feature type="region of interest" description="Disordered" evidence="1">
    <location>
        <begin position="56"/>
        <end position="81"/>
    </location>
</feature>
<dbReference type="Gene3D" id="2.30.29.30">
    <property type="entry name" value="Pleckstrin-homology domain (PH domain)/Phosphotyrosine-binding domain (PTB)"/>
    <property type="match status" value="1"/>
</dbReference>
<evidence type="ECO:0008006" key="4">
    <source>
        <dbReference type="Google" id="ProtNLM"/>
    </source>
</evidence>
<dbReference type="SUPFAM" id="SSF118370">
    <property type="entry name" value="Vasodilator-stimulated phosphoprotein, VASP, tetramerisation domain"/>
    <property type="match status" value="1"/>
</dbReference>
<evidence type="ECO:0000313" key="2">
    <source>
        <dbReference type="EMBL" id="KCV68600.1"/>
    </source>
</evidence>
<sequence length="518" mass="51640">MPPLSTTPTEGRIRSNRFARNLFADYIAGLRPLETTPDWPGIEAWIGSAAFSVTAPPPADRCSRPHARGSTPASNSGSDDDFDPLDLFAALSAPAPSRRRGTLLEEPWDPADEAGPLPADLAAMGDLFAGVPKLTACGSRPAIATVAAGLVRLGDLLRCRFANFPTARGWLGALLFGQGGSLAGCLWDLAFSYSDELDLAMIYISQAGSWAIHGGGDGTASIEVLHDVGAHTFKIVAKSTSTRQNIIDAPITSSFNLERVSDGWAQFNTPTGAGYGLSFRNKQEGDVVANAISRALQMLSSGGGGGGGGRLMSDPNMSSMLQGVKLRSAPKPPERDALGRPVGGDNAPPPSSGGGGGGGGGGGFGGSSGGGGGGGGGGGFGGGGGGGGDMMSEMAARLARRREGADSAPSGPRGGPGGPGGGTVIRPPGAAPSPAAPPAAAPRFGGPSAGGPTPPSRPGFGGGASAASSSSSSSSSSGGSSSITNAELQALREELITQFRNELQAVKAEIIAAIRNNR</sequence>
<dbReference type="SUPFAM" id="SSF50729">
    <property type="entry name" value="PH domain-like"/>
    <property type="match status" value="1"/>
</dbReference>
<keyword evidence="3" id="KW-1185">Reference proteome</keyword>
<feature type="compositionally biased region" description="Pro residues" evidence="1">
    <location>
        <begin position="429"/>
        <end position="440"/>
    </location>
</feature>
<protein>
    <recommendedName>
        <fullName evidence="4">WH1 domain-containing protein</fullName>
    </recommendedName>
</protein>